<evidence type="ECO:0000256" key="5">
    <source>
        <dbReference type="ARBA" id="ARBA00022824"/>
    </source>
</evidence>
<accession>M7T793</accession>
<evidence type="ECO:0000256" key="8">
    <source>
        <dbReference type="ARBA" id="ARBA00022989"/>
    </source>
</evidence>
<dbReference type="InterPro" id="IPR015943">
    <property type="entry name" value="WD40/YVTN_repeat-like_dom_sf"/>
</dbReference>
<evidence type="ECO:0000313" key="12">
    <source>
        <dbReference type="Proteomes" id="UP000012174"/>
    </source>
</evidence>
<dbReference type="GO" id="GO:0000139">
    <property type="term" value="C:Golgi membrane"/>
    <property type="evidence" value="ECO:0007669"/>
    <property type="project" value="UniProtKB-SubCell"/>
</dbReference>
<dbReference type="Gene3D" id="2.130.10.10">
    <property type="entry name" value="YVTN repeat-like/Quinoprotein amine dehydrogenase"/>
    <property type="match status" value="1"/>
</dbReference>
<evidence type="ECO:0000256" key="7">
    <source>
        <dbReference type="ARBA" id="ARBA00022927"/>
    </source>
</evidence>
<dbReference type="InterPro" id="IPR045260">
    <property type="entry name" value="Sec12-like"/>
</dbReference>
<dbReference type="OrthoDB" id="16538at2759"/>
<comment type="subcellular location">
    <subcellularLocation>
        <location evidence="10">Endoplasmic reticulum membrane</location>
        <topology evidence="10">Single-pass type II membrane protein</topology>
    </subcellularLocation>
    <subcellularLocation>
        <location evidence="10">Golgi apparatus membrane</location>
        <topology evidence="10">Single-pass type II membrane protein</topology>
    </subcellularLocation>
</comment>
<dbReference type="HOGENOM" id="CLU_021000_0_0_1"/>
<evidence type="ECO:0000313" key="11">
    <source>
        <dbReference type="EMBL" id="EMR72763.1"/>
    </source>
</evidence>
<keyword evidence="7 10" id="KW-0653">Protein transport</keyword>
<keyword evidence="3" id="KW-0812">Transmembrane</keyword>
<keyword evidence="8" id="KW-1133">Transmembrane helix</keyword>
<dbReference type="STRING" id="1287681.M7T793"/>
<gene>
    <name evidence="11" type="ORF">UCREL1_189</name>
</gene>
<dbReference type="AlphaFoldDB" id="M7T793"/>
<evidence type="ECO:0000256" key="6">
    <source>
        <dbReference type="ARBA" id="ARBA00022892"/>
    </source>
</evidence>
<dbReference type="PANTHER" id="PTHR23284:SF0">
    <property type="entry name" value="PROLACTIN REGULATORY ELEMENT-BINDING PROTEIN"/>
    <property type="match status" value="1"/>
</dbReference>
<keyword evidence="9" id="KW-0472">Membrane</keyword>
<dbReference type="GO" id="GO:0006888">
    <property type="term" value="P:endoplasmic reticulum to Golgi vesicle-mediated transport"/>
    <property type="evidence" value="ECO:0007669"/>
    <property type="project" value="UniProtKB-UniRule"/>
</dbReference>
<keyword evidence="12" id="KW-1185">Reference proteome</keyword>
<dbReference type="GO" id="GO:0005085">
    <property type="term" value="F:guanyl-nucleotide exchange factor activity"/>
    <property type="evidence" value="ECO:0007669"/>
    <property type="project" value="InterPro"/>
</dbReference>
<dbReference type="KEGG" id="ela:UCREL1_189"/>
<dbReference type="GO" id="GO:0015031">
    <property type="term" value="P:protein transport"/>
    <property type="evidence" value="ECO:0007669"/>
    <property type="project" value="UniProtKB-KW"/>
</dbReference>
<keyword evidence="5 10" id="KW-0256">Endoplasmic reticulum</keyword>
<dbReference type="GO" id="GO:0005789">
    <property type="term" value="C:endoplasmic reticulum membrane"/>
    <property type="evidence" value="ECO:0007669"/>
    <property type="project" value="UniProtKB-SubCell"/>
</dbReference>
<evidence type="ECO:0000256" key="1">
    <source>
        <dbReference type="ARBA" id="ARBA00022448"/>
    </source>
</evidence>
<dbReference type="OMA" id="EPQLAIF"/>
<evidence type="ECO:0000256" key="3">
    <source>
        <dbReference type="ARBA" id="ARBA00022692"/>
    </source>
</evidence>
<dbReference type="PANTHER" id="PTHR23284">
    <property type="entry name" value="PROLACTIN REGULATORY ELEMENT BINDING PROTEIN"/>
    <property type="match status" value="1"/>
</dbReference>
<keyword evidence="1 10" id="KW-0813">Transport</keyword>
<sequence>MANQIPSAKITLSYPLYVCDWVDANQLVVGGGGGSGRNGVGNKLTLLDASNPTELSQVTELELSKDEDNPTSLAVSHGPRKDGSITVFAGVNSSPDDIKKGMNQTLRVLGIKKRSAAKSSGVKSPEFVELVRDSLFMHKDGDTYQRLLRLSPHFEGYPQLGAAATGFSKVPQIALFDVPISPGPARWKFRGSRDISKEAMDLDVVQKTPDTYELAYCDEHDIFTVEVNKEDISEPKCIYSLSAEEGSTARPSFRSLRYLTPGFLVAVVNKPGSGGVALQGYRLPSKDQETARLAIQKSLPKSVSKATGLAVRNLSPPSSPIEKQGHAQFVIAVAGNDSSISLFTMEHKTTLDVELLVDLAPFQTIKSAHPSNITSLSFSAFVPPNTASSKKLDQLSVKLASVAVGFTTIVHSIPLKKYIEKAAPVRGPPRPSRYVVALKSQGESHVALLTVLAAVVLFMALIGQTFLEAKSLTTPVLGAKDYLPASWTVPLRKQAAPIVVDSDSTNSDTNLKTIEELLANIKPSEQDGAQQQQQRVVIKHGDTATTGPNGLPDLHVGFHDEETHGPATAWEDLGPEERDLWKQRLRKTGHWVEDMGETIFRGVLFGEIGGAIGNIIGEAL</sequence>
<reference evidence="12" key="1">
    <citation type="journal article" date="2013" name="Genome Announc.">
        <title>Draft genome sequence of the grapevine dieback fungus Eutypa lata UCR-EL1.</title>
        <authorList>
            <person name="Blanco-Ulate B."/>
            <person name="Rolshausen P.E."/>
            <person name="Cantu D."/>
        </authorList>
    </citation>
    <scope>NUCLEOTIDE SEQUENCE [LARGE SCALE GENOMIC DNA]</scope>
    <source>
        <strain evidence="12">UCR-EL1</strain>
    </source>
</reference>
<evidence type="ECO:0000256" key="9">
    <source>
        <dbReference type="ARBA" id="ARBA00023136"/>
    </source>
</evidence>
<evidence type="ECO:0000256" key="10">
    <source>
        <dbReference type="RuleBase" id="RU369019"/>
    </source>
</evidence>
<name>M7T793_EUTLA</name>
<comment type="similarity">
    <text evidence="10">Belongs to the WD repeat SEC12 family.</text>
</comment>
<keyword evidence="6" id="KW-0931">ER-Golgi transport</keyword>
<dbReference type="Proteomes" id="UP000012174">
    <property type="component" value="Unassembled WGS sequence"/>
</dbReference>
<organism evidence="11 12">
    <name type="scientific">Eutypa lata (strain UCR-EL1)</name>
    <name type="common">Grapevine dieback disease fungus</name>
    <name type="synonym">Eutypa armeniacae</name>
    <dbReference type="NCBI Taxonomy" id="1287681"/>
    <lineage>
        <taxon>Eukaryota</taxon>
        <taxon>Fungi</taxon>
        <taxon>Dikarya</taxon>
        <taxon>Ascomycota</taxon>
        <taxon>Pezizomycotina</taxon>
        <taxon>Sordariomycetes</taxon>
        <taxon>Xylariomycetidae</taxon>
        <taxon>Xylariales</taxon>
        <taxon>Diatrypaceae</taxon>
        <taxon>Eutypa</taxon>
    </lineage>
</organism>
<dbReference type="eggNOG" id="ENOG502S8QF">
    <property type="taxonomic scope" value="Eukaryota"/>
</dbReference>
<protein>
    <recommendedName>
        <fullName evidence="10">Guanine nucleotide-exchange factor SEC12</fullName>
    </recommendedName>
</protein>
<keyword evidence="4 10" id="KW-0677">Repeat</keyword>
<evidence type="ECO:0000256" key="2">
    <source>
        <dbReference type="ARBA" id="ARBA00022574"/>
    </source>
</evidence>
<evidence type="ECO:0000256" key="4">
    <source>
        <dbReference type="ARBA" id="ARBA00022737"/>
    </source>
</evidence>
<dbReference type="GO" id="GO:0003400">
    <property type="term" value="P:regulation of COPII vesicle coating"/>
    <property type="evidence" value="ECO:0007669"/>
    <property type="project" value="UniProtKB-UniRule"/>
</dbReference>
<proteinExistence type="inferred from homology"/>
<keyword evidence="2 10" id="KW-0853">WD repeat</keyword>
<comment type="function">
    <text evidence="10">Guanine nucleotide-exchange factor (GEF) required for the formation or budding of transport vesicles from the ER.</text>
</comment>
<dbReference type="EMBL" id="KB705384">
    <property type="protein sequence ID" value="EMR72763.1"/>
    <property type="molecule type" value="Genomic_DNA"/>
</dbReference>